<dbReference type="AlphaFoldDB" id="A0A918KQ93"/>
<evidence type="ECO:0000256" key="1">
    <source>
        <dbReference type="ARBA" id="ARBA00004571"/>
    </source>
</evidence>
<evidence type="ECO:0000256" key="4">
    <source>
        <dbReference type="ARBA" id="ARBA00022496"/>
    </source>
</evidence>
<dbReference type="GO" id="GO:0006826">
    <property type="term" value="P:iron ion transport"/>
    <property type="evidence" value="ECO:0007669"/>
    <property type="project" value="UniProtKB-KW"/>
</dbReference>
<reference evidence="16 17" key="1">
    <citation type="journal article" date="2014" name="Int. J. Syst. Evol. Microbiol.">
        <title>Complete genome sequence of Corynebacterium casei LMG S-19264T (=DSM 44701T), isolated from a smear-ripened cheese.</title>
        <authorList>
            <consortium name="US DOE Joint Genome Institute (JGI-PGF)"/>
            <person name="Walter F."/>
            <person name="Albersmeier A."/>
            <person name="Kalinowski J."/>
            <person name="Ruckert C."/>
        </authorList>
    </citation>
    <scope>NUCLEOTIDE SEQUENCE [LARGE SCALE GENOMIC DNA]</scope>
    <source>
        <strain evidence="16 17">KCTC 23968</strain>
    </source>
</reference>
<evidence type="ECO:0000256" key="7">
    <source>
        <dbReference type="ARBA" id="ARBA00023065"/>
    </source>
</evidence>
<dbReference type="PANTHER" id="PTHR32552:SF81">
    <property type="entry name" value="TONB-DEPENDENT OUTER MEMBRANE RECEPTOR"/>
    <property type="match status" value="1"/>
</dbReference>
<dbReference type="InterPro" id="IPR000531">
    <property type="entry name" value="Beta-barrel_TonB"/>
</dbReference>
<keyword evidence="4" id="KW-0410">Iron transport</keyword>
<dbReference type="InterPro" id="IPR036942">
    <property type="entry name" value="Beta-barrel_TonB_sf"/>
</dbReference>
<dbReference type="PANTHER" id="PTHR32552">
    <property type="entry name" value="FERRICHROME IRON RECEPTOR-RELATED"/>
    <property type="match status" value="1"/>
</dbReference>
<keyword evidence="3 11" id="KW-1134">Transmembrane beta strand</keyword>
<keyword evidence="16" id="KW-0675">Receptor</keyword>
<name>A0A918KQ93_9PROT</name>
<dbReference type="GO" id="GO:0009279">
    <property type="term" value="C:cell outer membrane"/>
    <property type="evidence" value="ECO:0007669"/>
    <property type="project" value="UniProtKB-SubCell"/>
</dbReference>
<dbReference type="Pfam" id="PF07715">
    <property type="entry name" value="Plug"/>
    <property type="match status" value="1"/>
</dbReference>
<dbReference type="RefSeq" id="WP_189585242.1">
    <property type="nucleotide sequence ID" value="NZ_BMYV01000002.1"/>
</dbReference>
<evidence type="ECO:0000313" key="17">
    <source>
        <dbReference type="Proteomes" id="UP000600865"/>
    </source>
</evidence>
<keyword evidence="10 11" id="KW-0998">Cell outer membrane</keyword>
<keyword evidence="7" id="KW-0406">Ion transport</keyword>
<evidence type="ECO:0000256" key="11">
    <source>
        <dbReference type="PROSITE-ProRule" id="PRU01360"/>
    </source>
</evidence>
<evidence type="ECO:0000256" key="3">
    <source>
        <dbReference type="ARBA" id="ARBA00022452"/>
    </source>
</evidence>
<evidence type="ECO:0000256" key="2">
    <source>
        <dbReference type="ARBA" id="ARBA00022448"/>
    </source>
</evidence>
<evidence type="ECO:0000259" key="15">
    <source>
        <dbReference type="Pfam" id="PF07715"/>
    </source>
</evidence>
<feature type="chain" id="PRO_5036745635" evidence="13">
    <location>
        <begin position="25"/>
        <end position="772"/>
    </location>
</feature>
<keyword evidence="2 11" id="KW-0813">Transport</keyword>
<comment type="caution">
    <text evidence="16">The sequence shown here is derived from an EMBL/GenBank/DDBJ whole genome shotgun (WGS) entry which is preliminary data.</text>
</comment>
<feature type="signal peptide" evidence="13">
    <location>
        <begin position="1"/>
        <end position="24"/>
    </location>
</feature>
<dbReference type="EMBL" id="BMYV01000002">
    <property type="protein sequence ID" value="GGX70269.1"/>
    <property type="molecule type" value="Genomic_DNA"/>
</dbReference>
<dbReference type="SUPFAM" id="SSF56935">
    <property type="entry name" value="Porins"/>
    <property type="match status" value="1"/>
</dbReference>
<evidence type="ECO:0000313" key="16">
    <source>
        <dbReference type="EMBL" id="GGX70269.1"/>
    </source>
</evidence>
<evidence type="ECO:0000259" key="14">
    <source>
        <dbReference type="Pfam" id="PF00593"/>
    </source>
</evidence>
<feature type="domain" description="TonB-dependent receptor-like beta-barrel" evidence="14">
    <location>
        <begin position="257"/>
        <end position="722"/>
    </location>
</feature>
<comment type="subcellular location">
    <subcellularLocation>
        <location evidence="1 11">Cell outer membrane</location>
        <topology evidence="1 11">Multi-pass membrane protein</topology>
    </subcellularLocation>
</comment>
<feature type="domain" description="TonB-dependent receptor plug" evidence="15">
    <location>
        <begin position="41"/>
        <end position="146"/>
    </location>
</feature>
<protein>
    <submittedName>
        <fullName evidence="16">TonB-dependent receptor</fullName>
    </submittedName>
</protein>
<dbReference type="Proteomes" id="UP000600865">
    <property type="component" value="Unassembled WGS sequence"/>
</dbReference>
<evidence type="ECO:0000256" key="8">
    <source>
        <dbReference type="ARBA" id="ARBA00023077"/>
    </source>
</evidence>
<evidence type="ECO:0000256" key="9">
    <source>
        <dbReference type="ARBA" id="ARBA00023136"/>
    </source>
</evidence>
<proteinExistence type="inferred from homology"/>
<evidence type="ECO:0000256" key="12">
    <source>
        <dbReference type="RuleBase" id="RU003357"/>
    </source>
</evidence>
<sequence>MTKINLLGASILALSICLPAAAQAQVLDEIIVTAQKRAQGLQDVPISISAVTGATIENRSIDSLSELSSSVPNFYIQENQIDSSISVRGVTTGNNKGFEQSVGMYFDGISFGRSQLVRTPLVDLERVEVLRGPQPTLFGKNAIAGAVNVVSAKPTDEFEGKLSLSYEFNHEEPQALGVISGPIAENLNGRLTASYRELGGWINNTQLDRLEPQRDELYFRGQLEYDNGGPLNLNFKGEYATFDSYGYAMEALLPQDGYSTVFAGPIAVETNEDNVRASNDVQSLNDMFNAVVTANYDLGEHTLTSITGYVEYDTKEILDVDYTGLDILDGTNQSEKYNQFSQELRIASPGGETFDYIGGVFYQNNNADVTDQVFLGQFLALAGPPVSFLVDSFWDREFEQSSDLYSVFAQGDYRITDQLTLTAGARLSHEEKTGARTLVIDALPSNAAPQATLEALWAAVLNVGPHQVPTAGLNGSQFDGKIKETNFDPLVRLQYEASDNVSLYASYTQGSKAGGFDIRSNSIPGTPGIGNPGTFEFDGESATNYELGAKMGWDQVRLNVSAFQTDYDDLQTNIFDGVLGFLVQNASAAKVKGIEADGRFLVNDNLQFYASAAILDYKFTSFTDSQCAYQETPTNGTFCDRSGATAPFAPDFTSNFGLDYNRDISENLEFDLNINVDTSSSYFLTTNLDGNLIEDGFTKLGGQIGISGGENTWRLSLIGDNLTNERIRVLGGTLPLARTFVQLASGGALDGTGYNAIYARPRNITLKLDYNF</sequence>
<comment type="similarity">
    <text evidence="11 12">Belongs to the TonB-dependent receptor family.</text>
</comment>
<dbReference type="InterPro" id="IPR039426">
    <property type="entry name" value="TonB-dep_rcpt-like"/>
</dbReference>
<accession>A0A918KQ93</accession>
<evidence type="ECO:0000256" key="13">
    <source>
        <dbReference type="SAM" id="SignalP"/>
    </source>
</evidence>
<organism evidence="16 17">
    <name type="scientific">Litorimonas cladophorae</name>
    <dbReference type="NCBI Taxonomy" id="1220491"/>
    <lineage>
        <taxon>Bacteria</taxon>
        <taxon>Pseudomonadati</taxon>
        <taxon>Pseudomonadota</taxon>
        <taxon>Alphaproteobacteria</taxon>
        <taxon>Maricaulales</taxon>
        <taxon>Robiginitomaculaceae</taxon>
    </lineage>
</organism>
<dbReference type="InterPro" id="IPR012910">
    <property type="entry name" value="Plug_dom"/>
</dbReference>
<dbReference type="CDD" id="cd01347">
    <property type="entry name" value="ligand_gated_channel"/>
    <property type="match status" value="1"/>
</dbReference>
<dbReference type="Gene3D" id="2.40.170.20">
    <property type="entry name" value="TonB-dependent receptor, beta-barrel domain"/>
    <property type="match status" value="1"/>
</dbReference>
<keyword evidence="13" id="KW-0732">Signal</keyword>
<gene>
    <name evidence="16" type="primary">fyuA</name>
    <name evidence="16" type="ORF">GCM10011309_20440</name>
</gene>
<keyword evidence="6" id="KW-0408">Iron</keyword>
<dbReference type="Pfam" id="PF00593">
    <property type="entry name" value="TonB_dep_Rec_b-barrel"/>
    <property type="match status" value="1"/>
</dbReference>
<keyword evidence="8 12" id="KW-0798">TonB box</keyword>
<keyword evidence="9 11" id="KW-0472">Membrane</keyword>
<evidence type="ECO:0000256" key="6">
    <source>
        <dbReference type="ARBA" id="ARBA00023004"/>
    </source>
</evidence>
<keyword evidence="17" id="KW-1185">Reference proteome</keyword>
<evidence type="ECO:0000256" key="5">
    <source>
        <dbReference type="ARBA" id="ARBA00022692"/>
    </source>
</evidence>
<keyword evidence="5 11" id="KW-0812">Transmembrane</keyword>
<evidence type="ECO:0000256" key="10">
    <source>
        <dbReference type="ARBA" id="ARBA00023237"/>
    </source>
</evidence>
<dbReference type="PROSITE" id="PS52016">
    <property type="entry name" value="TONB_DEPENDENT_REC_3"/>
    <property type="match status" value="1"/>
</dbReference>